<feature type="compositionally biased region" description="Low complexity" evidence="3">
    <location>
        <begin position="522"/>
        <end position="538"/>
    </location>
</feature>
<feature type="compositionally biased region" description="Low complexity" evidence="3">
    <location>
        <begin position="167"/>
        <end position="179"/>
    </location>
</feature>
<dbReference type="InterPro" id="IPR004087">
    <property type="entry name" value="KH_dom"/>
</dbReference>
<sequence>MAEQPNISQILAALAAQRPGGTPTQSQPPQQQPLPQGYPGAYQLTTPPTGAAAYPLPQPSISGSLDLSNIKPINSGSVSLADAIAKARGIAAEKGVSYDASRRSRTPSRDSDPRLAGRMYRRSRSRSRSPPRIARDSFRDNYNPYRDERRDEPRRANGPGFTRERSFSPSRSRGPSGNFSPPPGRAFGGPGERTPPDRRGAVDDNVETIEIESGLVGLIIGRQGENLRRVEADTNTRVQFMTGPDASGPKRQCKITGPRQAREDARNEIYRIIDENGNGQRGAAAPDRSVRGSSKGAAGHQPALRVGEDATQIMVPNRTVGLIIGRGGETIRDLQERSQCHVNIVGEEKSVNGLRPVNLIGTPHAAATAKDLIMEIVDSDTKSLANQGGAGRDMGRGPGYGVPGGGDAFNGGDKINDTIIVPSEAVGMIIGKGGETIKDMQSTSGCKINVAPASGQDYEREIGLVGSRVAIEQAKRAIMDKVEAVEQKNRPGGGRRGGDDPYSDRYSQAQQPYGQQAGGVGPQPQATPQPGGEVDPYAAYGGYNNYVAMWYAAMAQPNQQPGQGPPGEQRPPGTA</sequence>
<feature type="compositionally biased region" description="Polar residues" evidence="3">
    <location>
        <begin position="59"/>
        <end position="74"/>
    </location>
</feature>
<protein>
    <submittedName>
        <fullName evidence="5">K Homology domain, type 1</fullName>
    </submittedName>
</protein>
<feature type="region of interest" description="Disordered" evidence="3">
    <location>
        <begin position="15"/>
        <end position="74"/>
    </location>
</feature>
<feature type="region of interest" description="Disordered" evidence="3">
    <location>
        <begin position="239"/>
        <end position="261"/>
    </location>
</feature>
<dbReference type="PANTHER" id="PTHR10288">
    <property type="entry name" value="KH DOMAIN CONTAINING RNA BINDING PROTEIN"/>
    <property type="match status" value="1"/>
</dbReference>
<feature type="compositionally biased region" description="Low complexity" evidence="3">
    <location>
        <begin position="17"/>
        <end position="40"/>
    </location>
</feature>
<dbReference type="SUPFAM" id="SSF54791">
    <property type="entry name" value="Eukaryotic type KH-domain (KH-domain type I)"/>
    <property type="match status" value="3"/>
</dbReference>
<dbReference type="GO" id="GO:0003723">
    <property type="term" value="F:RNA binding"/>
    <property type="evidence" value="ECO:0007669"/>
    <property type="project" value="UniProtKB-UniRule"/>
</dbReference>
<dbReference type="Pfam" id="PF00013">
    <property type="entry name" value="KH_1"/>
    <property type="match status" value="3"/>
</dbReference>
<organism evidence="5 6">
    <name type="scientific">Lasallia pustulata</name>
    <dbReference type="NCBI Taxonomy" id="136370"/>
    <lineage>
        <taxon>Eukaryota</taxon>
        <taxon>Fungi</taxon>
        <taxon>Dikarya</taxon>
        <taxon>Ascomycota</taxon>
        <taxon>Pezizomycotina</taxon>
        <taxon>Lecanoromycetes</taxon>
        <taxon>OSLEUM clade</taxon>
        <taxon>Umbilicariomycetidae</taxon>
        <taxon>Umbilicariales</taxon>
        <taxon>Umbilicariaceae</taxon>
        <taxon>Lasallia</taxon>
    </lineage>
</organism>
<feature type="compositionally biased region" description="Basic residues" evidence="3">
    <location>
        <begin position="119"/>
        <end position="129"/>
    </location>
</feature>
<feature type="region of interest" description="Disordered" evidence="3">
    <location>
        <begin position="274"/>
        <end position="302"/>
    </location>
</feature>
<dbReference type="AlphaFoldDB" id="A0A1W5CUV3"/>
<feature type="compositionally biased region" description="Gly residues" evidence="3">
    <location>
        <begin position="388"/>
        <end position="405"/>
    </location>
</feature>
<keyword evidence="1" id="KW-0677">Repeat</keyword>
<keyword evidence="6" id="KW-1185">Reference proteome</keyword>
<dbReference type="SMART" id="SM00322">
    <property type="entry name" value="KH"/>
    <property type="match status" value="3"/>
</dbReference>
<proteinExistence type="predicted"/>
<evidence type="ECO:0000256" key="3">
    <source>
        <dbReference type="SAM" id="MobiDB-lite"/>
    </source>
</evidence>
<name>A0A1W5CUV3_9LECA</name>
<feature type="domain" description="K Homology" evidence="4">
    <location>
        <begin position="413"/>
        <end position="483"/>
    </location>
</feature>
<dbReference type="EMBL" id="FWEW01000365">
    <property type="protein sequence ID" value="SLM34664.1"/>
    <property type="molecule type" value="Genomic_DNA"/>
</dbReference>
<evidence type="ECO:0000259" key="4">
    <source>
        <dbReference type="SMART" id="SM00322"/>
    </source>
</evidence>
<evidence type="ECO:0000313" key="6">
    <source>
        <dbReference type="Proteomes" id="UP000192927"/>
    </source>
</evidence>
<reference evidence="6" key="1">
    <citation type="submission" date="2017-03" db="EMBL/GenBank/DDBJ databases">
        <authorList>
            <person name="Sharma R."/>
            <person name="Thines M."/>
        </authorList>
    </citation>
    <scope>NUCLEOTIDE SEQUENCE [LARGE SCALE GENOMIC DNA]</scope>
</reference>
<feature type="region of interest" description="Disordered" evidence="3">
    <location>
        <begin position="385"/>
        <end position="405"/>
    </location>
</feature>
<dbReference type="InterPro" id="IPR036612">
    <property type="entry name" value="KH_dom_type_1_sf"/>
</dbReference>
<evidence type="ECO:0000256" key="2">
    <source>
        <dbReference type="PROSITE-ProRule" id="PRU00117"/>
    </source>
</evidence>
<feature type="region of interest" description="Disordered" evidence="3">
    <location>
        <begin position="90"/>
        <end position="201"/>
    </location>
</feature>
<dbReference type="Gene3D" id="3.30.1370.10">
    <property type="entry name" value="K Homology domain, type 1"/>
    <property type="match status" value="3"/>
</dbReference>
<dbReference type="Proteomes" id="UP000192927">
    <property type="component" value="Unassembled WGS sequence"/>
</dbReference>
<feature type="compositionally biased region" description="Basic and acidic residues" evidence="3">
    <location>
        <begin position="133"/>
        <end position="155"/>
    </location>
</feature>
<feature type="domain" description="K Homology" evidence="4">
    <location>
        <begin position="203"/>
        <end position="274"/>
    </location>
</feature>
<dbReference type="InterPro" id="IPR004088">
    <property type="entry name" value="KH_dom_type_1"/>
</dbReference>
<feature type="region of interest" description="Disordered" evidence="3">
    <location>
        <begin position="482"/>
        <end position="538"/>
    </location>
</feature>
<keyword evidence="2" id="KW-0694">RNA-binding</keyword>
<dbReference type="PROSITE" id="PS50084">
    <property type="entry name" value="KH_TYPE_1"/>
    <property type="match status" value="3"/>
</dbReference>
<feature type="domain" description="K Homology" evidence="4">
    <location>
        <begin position="307"/>
        <end position="378"/>
    </location>
</feature>
<accession>A0A1W5CUV3</accession>
<evidence type="ECO:0000256" key="1">
    <source>
        <dbReference type="ARBA" id="ARBA00022737"/>
    </source>
</evidence>
<evidence type="ECO:0000313" key="5">
    <source>
        <dbReference type="EMBL" id="SLM34664.1"/>
    </source>
</evidence>
<dbReference type="CDD" id="cd00105">
    <property type="entry name" value="KH-I"/>
    <property type="match status" value="1"/>
</dbReference>